<dbReference type="AlphaFoldDB" id="A7INX0"/>
<gene>
    <name evidence="1" type="ordered locus">Xaut_4495</name>
</gene>
<name>A7INX0_XANP2</name>
<evidence type="ECO:0000313" key="2">
    <source>
        <dbReference type="Proteomes" id="UP000002417"/>
    </source>
</evidence>
<dbReference type="HOGENOM" id="CLU_2398882_0_0_5"/>
<evidence type="ECO:0000313" key="1">
    <source>
        <dbReference type="EMBL" id="ABS69716.1"/>
    </source>
</evidence>
<proteinExistence type="predicted"/>
<accession>A7INX0</accession>
<reference evidence="1 2" key="1">
    <citation type="submission" date="2007-07" db="EMBL/GenBank/DDBJ databases">
        <title>Complete sequence of chromosome of Xanthobacter autotrophicus Py2.</title>
        <authorList>
            <consortium name="US DOE Joint Genome Institute"/>
            <person name="Copeland A."/>
            <person name="Lucas S."/>
            <person name="Lapidus A."/>
            <person name="Barry K."/>
            <person name="Glavina del Rio T."/>
            <person name="Hammon N."/>
            <person name="Israni S."/>
            <person name="Dalin E."/>
            <person name="Tice H."/>
            <person name="Pitluck S."/>
            <person name="Sims D."/>
            <person name="Brettin T."/>
            <person name="Bruce D."/>
            <person name="Detter J.C."/>
            <person name="Han C."/>
            <person name="Tapia R."/>
            <person name="Brainard J."/>
            <person name="Schmutz J."/>
            <person name="Larimer F."/>
            <person name="Land M."/>
            <person name="Hauser L."/>
            <person name="Kyrpides N."/>
            <person name="Kim E."/>
            <person name="Ensigns S.A."/>
            <person name="Richardson P."/>
        </authorList>
    </citation>
    <scope>NUCLEOTIDE SEQUENCE [LARGE SCALE GENOMIC DNA]</scope>
    <source>
        <strain evidence="2">ATCC BAA-1158 / Py2</strain>
    </source>
</reference>
<dbReference type="EMBL" id="CP000781">
    <property type="protein sequence ID" value="ABS69716.1"/>
    <property type="molecule type" value="Genomic_DNA"/>
</dbReference>
<protein>
    <submittedName>
        <fullName evidence="1">Uncharacterized protein</fullName>
    </submittedName>
</protein>
<dbReference type="Proteomes" id="UP000002417">
    <property type="component" value="Chromosome"/>
</dbReference>
<keyword evidence="2" id="KW-1185">Reference proteome</keyword>
<sequence>MSTNPLMPGRIVHYVLPETNPRAGEIRPAIIVRVNTGLDHPGLGGLCNLKVVTDGPNDDFLPDLWVGSVPFSEQPEPGCWSWPRPVGLERPRS</sequence>
<dbReference type="OrthoDB" id="3536267at2"/>
<organism evidence="1 2">
    <name type="scientific">Xanthobacter autotrophicus (strain ATCC BAA-1158 / Py2)</name>
    <dbReference type="NCBI Taxonomy" id="78245"/>
    <lineage>
        <taxon>Bacteria</taxon>
        <taxon>Pseudomonadati</taxon>
        <taxon>Pseudomonadota</taxon>
        <taxon>Alphaproteobacteria</taxon>
        <taxon>Hyphomicrobiales</taxon>
        <taxon>Xanthobacteraceae</taxon>
        <taxon>Xanthobacter</taxon>
    </lineage>
</organism>
<dbReference type="KEGG" id="xau:Xaut_4495"/>
<dbReference type="STRING" id="78245.Xaut_4495"/>